<dbReference type="AlphaFoldDB" id="B9EVC4"/>
<dbReference type="EMBL" id="CM000138">
    <property type="protein sequence ID" value="EEE55808.1"/>
    <property type="molecule type" value="Genomic_DNA"/>
</dbReference>
<keyword evidence="2" id="KW-0472">Membrane</keyword>
<feature type="transmembrane region" description="Helical" evidence="2">
    <location>
        <begin position="237"/>
        <end position="254"/>
    </location>
</feature>
<keyword evidence="2" id="KW-0812">Transmembrane</keyword>
<protein>
    <submittedName>
        <fullName evidence="3">Uncharacterized protein</fullName>
    </submittedName>
</protein>
<keyword evidence="2" id="KW-1133">Transmembrane helix</keyword>
<gene>
    <name evidence="3" type="ORF">OsJ_04402</name>
</gene>
<sequence>MESAGSGSGHAATPVRYVALPPPRGVRDGGGWNILVPEAMASEWTVVHVPAAAGVVRVASRGGGAPEVSVNMAALQAALNGPRRGDDPDHLHLRSGHSGVGGGVAERGGGGGAGGPCYVPVVFVLNTSKEAEKKEVKYSLCPFRAICFTKHGADAAAAAPRRICGGGTVVAVELHRVVALSDTRISLAGEGQCSRRAAAQSLHQARMISLLMLSTFAVYLLYAMQHISKDTFLTVELLQFVGHIVMWAVASRVARSTNRSEPRLVPRSFITVTKKNA</sequence>
<evidence type="ECO:0000256" key="2">
    <source>
        <dbReference type="SAM" id="Phobius"/>
    </source>
</evidence>
<feature type="compositionally biased region" description="Basic and acidic residues" evidence="1">
    <location>
        <begin position="83"/>
        <end position="92"/>
    </location>
</feature>
<proteinExistence type="predicted"/>
<feature type="transmembrane region" description="Helical" evidence="2">
    <location>
        <begin position="205"/>
        <end position="225"/>
    </location>
</feature>
<name>B9EVC4_ORYSJ</name>
<organism evidence="3">
    <name type="scientific">Oryza sativa subsp. japonica</name>
    <name type="common">Rice</name>
    <dbReference type="NCBI Taxonomy" id="39947"/>
    <lineage>
        <taxon>Eukaryota</taxon>
        <taxon>Viridiplantae</taxon>
        <taxon>Streptophyta</taxon>
        <taxon>Embryophyta</taxon>
        <taxon>Tracheophyta</taxon>
        <taxon>Spermatophyta</taxon>
        <taxon>Magnoliopsida</taxon>
        <taxon>Liliopsida</taxon>
        <taxon>Poales</taxon>
        <taxon>Poaceae</taxon>
        <taxon>BOP clade</taxon>
        <taxon>Oryzoideae</taxon>
        <taxon>Oryzeae</taxon>
        <taxon>Oryzinae</taxon>
        <taxon>Oryza</taxon>
        <taxon>Oryza sativa</taxon>
    </lineage>
</organism>
<evidence type="ECO:0000313" key="3">
    <source>
        <dbReference type="EMBL" id="EEE55808.1"/>
    </source>
</evidence>
<dbReference type="Proteomes" id="UP000007752">
    <property type="component" value="Chromosome 1"/>
</dbReference>
<accession>B9EVC4</accession>
<reference evidence="3" key="1">
    <citation type="journal article" date="2005" name="PLoS Biol.">
        <title>The genomes of Oryza sativa: a history of duplications.</title>
        <authorList>
            <person name="Yu J."/>
            <person name="Wang J."/>
            <person name="Lin W."/>
            <person name="Li S."/>
            <person name="Li H."/>
            <person name="Zhou J."/>
            <person name="Ni P."/>
            <person name="Dong W."/>
            <person name="Hu S."/>
            <person name="Zeng C."/>
            <person name="Zhang J."/>
            <person name="Zhang Y."/>
            <person name="Li R."/>
            <person name="Xu Z."/>
            <person name="Li S."/>
            <person name="Li X."/>
            <person name="Zheng H."/>
            <person name="Cong L."/>
            <person name="Lin L."/>
            <person name="Yin J."/>
            <person name="Geng J."/>
            <person name="Li G."/>
            <person name="Shi J."/>
            <person name="Liu J."/>
            <person name="Lv H."/>
            <person name="Li J."/>
            <person name="Wang J."/>
            <person name="Deng Y."/>
            <person name="Ran L."/>
            <person name="Shi X."/>
            <person name="Wang X."/>
            <person name="Wu Q."/>
            <person name="Li C."/>
            <person name="Ren X."/>
            <person name="Wang J."/>
            <person name="Wang X."/>
            <person name="Li D."/>
            <person name="Liu D."/>
            <person name="Zhang X."/>
            <person name="Ji Z."/>
            <person name="Zhao W."/>
            <person name="Sun Y."/>
            <person name="Zhang Z."/>
            <person name="Bao J."/>
            <person name="Han Y."/>
            <person name="Dong L."/>
            <person name="Ji J."/>
            <person name="Chen P."/>
            <person name="Wu S."/>
            <person name="Liu J."/>
            <person name="Xiao Y."/>
            <person name="Bu D."/>
            <person name="Tan J."/>
            <person name="Yang L."/>
            <person name="Ye C."/>
            <person name="Zhang J."/>
            <person name="Xu J."/>
            <person name="Zhou Y."/>
            <person name="Yu Y."/>
            <person name="Zhang B."/>
            <person name="Zhuang S."/>
            <person name="Wei H."/>
            <person name="Liu B."/>
            <person name="Lei M."/>
            <person name="Yu H."/>
            <person name="Li Y."/>
            <person name="Xu H."/>
            <person name="Wei S."/>
            <person name="He X."/>
            <person name="Fang L."/>
            <person name="Zhang Z."/>
            <person name="Zhang Y."/>
            <person name="Huang X."/>
            <person name="Su Z."/>
            <person name="Tong W."/>
            <person name="Li J."/>
            <person name="Tong Z."/>
            <person name="Li S."/>
            <person name="Ye J."/>
            <person name="Wang L."/>
            <person name="Fang L."/>
            <person name="Lei T."/>
            <person name="Chen C."/>
            <person name="Chen H."/>
            <person name="Xu Z."/>
            <person name="Li H."/>
            <person name="Huang H."/>
            <person name="Zhang F."/>
            <person name="Xu H."/>
            <person name="Li N."/>
            <person name="Zhao C."/>
            <person name="Li S."/>
            <person name="Dong L."/>
            <person name="Huang Y."/>
            <person name="Li L."/>
            <person name="Xi Y."/>
            <person name="Qi Q."/>
            <person name="Li W."/>
            <person name="Zhang B."/>
            <person name="Hu W."/>
            <person name="Zhang Y."/>
            <person name="Tian X."/>
            <person name="Jiao Y."/>
            <person name="Liang X."/>
            <person name="Jin J."/>
            <person name="Gao L."/>
            <person name="Zheng W."/>
            <person name="Hao B."/>
            <person name="Liu S."/>
            <person name="Wang W."/>
            <person name="Yuan L."/>
            <person name="Cao M."/>
            <person name="McDermott J."/>
            <person name="Samudrala R."/>
            <person name="Wang J."/>
            <person name="Wong G.K."/>
            <person name="Yang H."/>
        </authorList>
    </citation>
    <scope>NUCLEOTIDE SEQUENCE [LARGE SCALE GENOMIC DNA]</scope>
</reference>
<reference evidence="3" key="2">
    <citation type="submission" date="2008-12" db="EMBL/GenBank/DDBJ databases">
        <title>Improved gene annotation of the rice (Oryza sativa) genomes.</title>
        <authorList>
            <person name="Wang J."/>
            <person name="Li R."/>
            <person name="Fan W."/>
            <person name="Huang Q."/>
            <person name="Zhang J."/>
            <person name="Zhou Y."/>
            <person name="Hu Y."/>
            <person name="Zi S."/>
            <person name="Li J."/>
            <person name="Ni P."/>
            <person name="Zheng H."/>
            <person name="Zhang Y."/>
            <person name="Zhao M."/>
            <person name="Hao Q."/>
            <person name="McDermott J."/>
            <person name="Samudrala R."/>
            <person name="Kristiansen K."/>
            <person name="Wong G.K.-S."/>
        </authorList>
    </citation>
    <scope>NUCLEOTIDE SEQUENCE</scope>
</reference>
<evidence type="ECO:0000256" key="1">
    <source>
        <dbReference type="SAM" id="MobiDB-lite"/>
    </source>
</evidence>
<feature type="region of interest" description="Disordered" evidence="1">
    <location>
        <begin position="82"/>
        <end position="106"/>
    </location>
</feature>